<gene>
    <name evidence="8" type="primary">znuB</name>
    <name evidence="8" type="ORF">RSDT_0196</name>
</gene>
<dbReference type="InterPro" id="IPR001626">
    <property type="entry name" value="ABC_TroCD"/>
</dbReference>
<name>A0A1J1DV65_9BACT</name>
<dbReference type="GO" id="GO:0010043">
    <property type="term" value="P:response to zinc ion"/>
    <property type="evidence" value="ECO:0007669"/>
    <property type="project" value="TreeGrafter"/>
</dbReference>
<evidence type="ECO:0000313" key="9">
    <source>
        <dbReference type="Proteomes" id="UP000242645"/>
    </source>
</evidence>
<feature type="transmembrane region" description="Helical" evidence="7">
    <location>
        <begin position="232"/>
        <end position="252"/>
    </location>
</feature>
<organism evidence="8 9">
    <name type="scientific">Candidatus Desulfovibrio trichonymphae</name>
    <dbReference type="NCBI Taxonomy" id="1725232"/>
    <lineage>
        <taxon>Bacteria</taxon>
        <taxon>Pseudomonadati</taxon>
        <taxon>Thermodesulfobacteriota</taxon>
        <taxon>Desulfovibrionia</taxon>
        <taxon>Desulfovibrionales</taxon>
        <taxon>Desulfovibrionaceae</taxon>
        <taxon>Desulfovibrio</taxon>
    </lineage>
</organism>
<dbReference type="Proteomes" id="UP000242645">
    <property type="component" value="Chromosome"/>
</dbReference>
<dbReference type="KEGG" id="dtr:RSDT_0196"/>
<comment type="subcellular location">
    <subcellularLocation>
        <location evidence="6">Cell membrane</location>
        <topology evidence="6">Multi-pass membrane protein</topology>
    </subcellularLocation>
    <subcellularLocation>
        <location evidence="1">Membrane</location>
        <topology evidence="1">Multi-pass membrane protein</topology>
    </subcellularLocation>
</comment>
<evidence type="ECO:0000256" key="3">
    <source>
        <dbReference type="ARBA" id="ARBA00022692"/>
    </source>
</evidence>
<reference evidence="8 9" key="1">
    <citation type="journal article" date="2017" name="ISME J.">
        <title>Genome of 'Ca. Desulfovibrio trichonymphae', an H2-oxidizing bacterium in a tripartite symbiotic system within a protist cell in the termite gut.</title>
        <authorList>
            <person name="Kuwahara H."/>
            <person name="Yuki M."/>
            <person name="Izawa K."/>
            <person name="Ohkuma M."/>
            <person name="Hongoh Y."/>
        </authorList>
    </citation>
    <scope>NUCLEOTIDE SEQUENCE [LARGE SCALE GENOMIC DNA]</scope>
    <source>
        <strain evidence="8 9">Rs-N31</strain>
    </source>
</reference>
<dbReference type="SUPFAM" id="SSF81345">
    <property type="entry name" value="ABC transporter involved in vitamin B12 uptake, BtuC"/>
    <property type="match status" value="1"/>
</dbReference>
<accession>A0A1J1DV65</accession>
<dbReference type="RefSeq" id="WP_096399251.1">
    <property type="nucleotide sequence ID" value="NZ_AP017368.1"/>
</dbReference>
<protein>
    <submittedName>
        <fullName evidence="8">Mn2+/Zn2+ ABC transporter permease</fullName>
    </submittedName>
</protein>
<dbReference type="Pfam" id="PF00950">
    <property type="entry name" value="ABC-3"/>
    <property type="match status" value="1"/>
</dbReference>
<keyword evidence="4 7" id="KW-1133">Transmembrane helix</keyword>
<dbReference type="AlphaFoldDB" id="A0A1J1DV65"/>
<feature type="transmembrane region" description="Helical" evidence="7">
    <location>
        <begin position="146"/>
        <end position="168"/>
    </location>
</feature>
<evidence type="ECO:0000256" key="2">
    <source>
        <dbReference type="ARBA" id="ARBA00008034"/>
    </source>
</evidence>
<keyword evidence="9" id="KW-1185">Reference proteome</keyword>
<dbReference type="InterPro" id="IPR037294">
    <property type="entry name" value="ABC_BtuC-like"/>
</dbReference>
<evidence type="ECO:0000313" key="8">
    <source>
        <dbReference type="EMBL" id="BAV91708.1"/>
    </source>
</evidence>
<feature type="transmembrane region" description="Helical" evidence="7">
    <location>
        <begin position="23"/>
        <end position="43"/>
    </location>
</feature>
<evidence type="ECO:0000256" key="7">
    <source>
        <dbReference type="SAM" id="Phobius"/>
    </source>
</evidence>
<feature type="transmembrane region" description="Helical" evidence="7">
    <location>
        <begin position="189"/>
        <end position="220"/>
    </location>
</feature>
<dbReference type="PANTHER" id="PTHR30477:SF0">
    <property type="entry name" value="METAL TRANSPORT SYSTEM MEMBRANE PROTEIN TM_0125-RELATED"/>
    <property type="match status" value="1"/>
</dbReference>
<evidence type="ECO:0000256" key="1">
    <source>
        <dbReference type="ARBA" id="ARBA00004141"/>
    </source>
</evidence>
<dbReference type="PANTHER" id="PTHR30477">
    <property type="entry name" value="ABC-TRANSPORTER METAL-BINDING PROTEIN"/>
    <property type="match status" value="1"/>
</dbReference>
<dbReference type="GO" id="GO:0055085">
    <property type="term" value="P:transmembrane transport"/>
    <property type="evidence" value="ECO:0007669"/>
    <property type="project" value="InterPro"/>
</dbReference>
<evidence type="ECO:0000256" key="4">
    <source>
        <dbReference type="ARBA" id="ARBA00022989"/>
    </source>
</evidence>
<proteinExistence type="inferred from homology"/>
<sequence>MPDFSPIYAVIALLPLDCMQVHFMQRAVLALLLLVPMTSVLGVEAITFRMAFLSDAIGHSALTGVALGLLFDINPRLSMPLFGVLMGMTIMAVRRKSRLSADTVIGIVFSAAIAFGLAVVSRFSGMARDMQQFLYGDILTISEGEIAFLVLLFPAMLLFQITGYNRLLSIALNPVTAKAQGVRTAFWQYCFVSMLALVVAFSVRAVGILLVTALLIVPAATARNLAGTAGGMFWWAIFVGLTSALTGITLSAQESLSTAAGATIILVACVWFAVSFLYAGLRCGRRPV</sequence>
<dbReference type="GO" id="GO:0043190">
    <property type="term" value="C:ATP-binding cassette (ABC) transporter complex"/>
    <property type="evidence" value="ECO:0007669"/>
    <property type="project" value="InterPro"/>
</dbReference>
<keyword evidence="6" id="KW-0813">Transport</keyword>
<dbReference type="EMBL" id="AP017368">
    <property type="protein sequence ID" value="BAV91708.1"/>
    <property type="molecule type" value="Genomic_DNA"/>
</dbReference>
<feature type="transmembrane region" description="Helical" evidence="7">
    <location>
        <begin position="105"/>
        <end position="126"/>
    </location>
</feature>
<evidence type="ECO:0000256" key="6">
    <source>
        <dbReference type="RuleBase" id="RU003943"/>
    </source>
</evidence>
<evidence type="ECO:0000256" key="5">
    <source>
        <dbReference type="ARBA" id="ARBA00023136"/>
    </source>
</evidence>
<keyword evidence="5 7" id="KW-0472">Membrane</keyword>
<feature type="transmembrane region" description="Helical" evidence="7">
    <location>
        <begin position="259"/>
        <end position="281"/>
    </location>
</feature>
<keyword evidence="3 6" id="KW-0812">Transmembrane</keyword>
<comment type="similarity">
    <text evidence="2 6">Belongs to the ABC-3 integral membrane protein family.</text>
</comment>
<dbReference type="Gene3D" id="1.10.3470.10">
    <property type="entry name" value="ABC transporter involved in vitamin B12 uptake, BtuC"/>
    <property type="match status" value="1"/>
</dbReference>
<dbReference type="OrthoDB" id="9798540at2"/>